<evidence type="ECO:0000256" key="1">
    <source>
        <dbReference type="SAM" id="MobiDB-lite"/>
    </source>
</evidence>
<organism evidence="3">
    <name type="scientific">viral metagenome</name>
    <dbReference type="NCBI Taxonomy" id="1070528"/>
    <lineage>
        <taxon>unclassified sequences</taxon>
        <taxon>metagenomes</taxon>
        <taxon>organismal metagenomes</taxon>
    </lineage>
</organism>
<dbReference type="EMBL" id="MN738935">
    <property type="protein sequence ID" value="QHT32324.1"/>
    <property type="molecule type" value="Genomic_DNA"/>
</dbReference>
<keyword evidence="2" id="KW-0812">Transmembrane</keyword>
<evidence type="ECO:0000256" key="2">
    <source>
        <dbReference type="SAM" id="Phobius"/>
    </source>
</evidence>
<proteinExistence type="predicted"/>
<feature type="compositionally biased region" description="Low complexity" evidence="1">
    <location>
        <begin position="110"/>
        <end position="181"/>
    </location>
</feature>
<accession>A0A6C0ET14</accession>
<feature type="region of interest" description="Disordered" evidence="1">
    <location>
        <begin position="110"/>
        <end position="186"/>
    </location>
</feature>
<reference evidence="3" key="1">
    <citation type="journal article" date="2020" name="Nature">
        <title>Giant virus diversity and host interactions through global metagenomics.</title>
        <authorList>
            <person name="Schulz F."/>
            <person name="Roux S."/>
            <person name="Paez-Espino D."/>
            <person name="Jungbluth S."/>
            <person name="Walsh D.A."/>
            <person name="Denef V.J."/>
            <person name="McMahon K.D."/>
            <person name="Konstantinidis K.T."/>
            <person name="Eloe-Fadrosh E.A."/>
            <person name="Kyrpides N.C."/>
            <person name="Woyke T."/>
        </authorList>
    </citation>
    <scope>NUCLEOTIDE SEQUENCE</scope>
    <source>
        <strain evidence="3">GVMAG-M-3300009159-65</strain>
    </source>
</reference>
<dbReference type="AlphaFoldDB" id="A0A6C0ET14"/>
<evidence type="ECO:0000313" key="3">
    <source>
        <dbReference type="EMBL" id="QHT32324.1"/>
    </source>
</evidence>
<keyword evidence="2" id="KW-0472">Membrane</keyword>
<sequence>MRQKYLNNVKVILILLVGVTVLFAILGTLKLLPEREGMHDDAPACYSNLHDTSDNCSDIDYEADHNYSEYESDDLCNNDNYILKTKMVPPKSTPCPTKISADATNYLDSVTSSTSSSSVNDSYTLSNTSTEPSSNTNTPTEKTSKTSNTANSSNTSTSISKSTTTPEPTASNSSNASISASPLDSGYMLTDTKKEKKDSCPPCPACERCPEPAFDCKKVPNYRSPSIGSYLPMPILTDFSKF</sequence>
<feature type="transmembrane region" description="Helical" evidence="2">
    <location>
        <begin position="12"/>
        <end position="32"/>
    </location>
</feature>
<protein>
    <submittedName>
        <fullName evidence="3">Uncharacterized protein</fullName>
    </submittedName>
</protein>
<name>A0A6C0ET14_9ZZZZ</name>
<keyword evidence="2" id="KW-1133">Transmembrane helix</keyword>